<evidence type="ECO:0000313" key="1">
    <source>
        <dbReference type="EMBL" id="CAB4944500.1"/>
    </source>
</evidence>
<accession>A0A6J7JLS4</accession>
<dbReference type="AlphaFoldDB" id="A0A6J7JLS4"/>
<proteinExistence type="predicted"/>
<protein>
    <submittedName>
        <fullName evidence="1">Unannotated protein</fullName>
    </submittedName>
</protein>
<sequence length="97" mass="10719">MDQRETRPRQADGDLAFGDECLDARVVDHEVEAIIGIGRVEWKVCGAAVDGGEHADHHVETARERDADPIAATDARDAELGRQRTDRRLELCVGERA</sequence>
<reference evidence="1" key="1">
    <citation type="submission" date="2020-05" db="EMBL/GenBank/DDBJ databases">
        <authorList>
            <person name="Chiriac C."/>
            <person name="Salcher M."/>
            <person name="Ghai R."/>
            <person name="Kavagutti S V."/>
        </authorList>
    </citation>
    <scope>NUCLEOTIDE SEQUENCE</scope>
</reference>
<name>A0A6J7JLS4_9ZZZZ</name>
<dbReference type="AntiFam" id="ANF00178">
    <property type="entry name" value="Shadow ORF (opposite dhbF)"/>
</dbReference>
<organism evidence="1">
    <name type="scientific">freshwater metagenome</name>
    <dbReference type="NCBI Taxonomy" id="449393"/>
    <lineage>
        <taxon>unclassified sequences</taxon>
        <taxon>metagenomes</taxon>
        <taxon>ecological metagenomes</taxon>
    </lineage>
</organism>
<dbReference type="EMBL" id="CAFBMH010000278">
    <property type="protein sequence ID" value="CAB4944500.1"/>
    <property type="molecule type" value="Genomic_DNA"/>
</dbReference>
<gene>
    <name evidence="1" type="ORF">UFOPK3543_03436</name>
</gene>